<dbReference type="InterPro" id="IPR036278">
    <property type="entry name" value="Sialidase_sf"/>
</dbReference>
<dbReference type="PROSITE" id="PS51318">
    <property type="entry name" value="TAT"/>
    <property type="match status" value="1"/>
</dbReference>
<gene>
    <name evidence="7" type="ORF">E1269_08135</name>
</gene>
<dbReference type="AlphaFoldDB" id="A0A4V2Z3D0"/>
<keyword evidence="8" id="KW-1185">Reference proteome</keyword>
<dbReference type="CDD" id="cd00110">
    <property type="entry name" value="LamG"/>
    <property type="match status" value="1"/>
</dbReference>
<dbReference type="InterPro" id="IPR006558">
    <property type="entry name" value="LamG-like"/>
</dbReference>
<evidence type="ECO:0000256" key="3">
    <source>
        <dbReference type="ARBA" id="ARBA00012733"/>
    </source>
</evidence>
<evidence type="ECO:0000256" key="2">
    <source>
        <dbReference type="ARBA" id="ARBA00009348"/>
    </source>
</evidence>
<dbReference type="CDD" id="cd15482">
    <property type="entry name" value="Sialidase_non-viral"/>
    <property type="match status" value="1"/>
</dbReference>
<evidence type="ECO:0000256" key="4">
    <source>
        <dbReference type="ARBA" id="ARBA00022729"/>
    </source>
</evidence>
<dbReference type="EMBL" id="SMKZ01000008">
    <property type="protein sequence ID" value="TDE12238.1"/>
    <property type="molecule type" value="Genomic_DNA"/>
</dbReference>
<comment type="caution">
    <text evidence="7">The sequence shown here is derived from an EMBL/GenBank/DDBJ whole genome shotgun (WGS) entry which is preliminary data.</text>
</comment>
<name>A0A4V2Z3D0_9ACTN</name>
<proteinExistence type="inferred from homology"/>
<comment type="similarity">
    <text evidence="2">Belongs to the glycosyl hydrolase 33 family.</text>
</comment>
<dbReference type="Pfam" id="PF13088">
    <property type="entry name" value="BNR_2"/>
    <property type="match status" value="1"/>
</dbReference>
<keyword evidence="5" id="KW-1015">Disulfide bond</keyword>
<dbReference type="Pfam" id="PF13385">
    <property type="entry name" value="Laminin_G_3"/>
    <property type="match status" value="1"/>
</dbReference>
<dbReference type="InterPro" id="IPR001791">
    <property type="entry name" value="Laminin_G"/>
</dbReference>
<dbReference type="Proteomes" id="UP000294739">
    <property type="component" value="Unassembled WGS sequence"/>
</dbReference>
<dbReference type="GO" id="GO:0004308">
    <property type="term" value="F:exo-alpha-sialidase activity"/>
    <property type="evidence" value="ECO:0007669"/>
    <property type="project" value="UniProtKB-EC"/>
</dbReference>
<feature type="domain" description="Laminin G" evidence="6">
    <location>
        <begin position="445"/>
        <end position="619"/>
    </location>
</feature>
<dbReference type="InParanoid" id="A0A4V2Z3D0"/>
<dbReference type="OrthoDB" id="7294637at2"/>
<evidence type="ECO:0000313" key="8">
    <source>
        <dbReference type="Proteomes" id="UP000294739"/>
    </source>
</evidence>
<dbReference type="Gene3D" id="2.60.120.200">
    <property type="match status" value="1"/>
</dbReference>
<dbReference type="InterPro" id="IPR011040">
    <property type="entry name" value="Sialidase"/>
</dbReference>
<dbReference type="InterPro" id="IPR026856">
    <property type="entry name" value="Sialidase_fam"/>
</dbReference>
<dbReference type="SMART" id="SM00560">
    <property type="entry name" value="LamGL"/>
    <property type="match status" value="1"/>
</dbReference>
<dbReference type="RefSeq" id="WP_131893195.1">
    <property type="nucleotide sequence ID" value="NZ_SMKZ01000008.1"/>
</dbReference>
<dbReference type="EC" id="3.2.1.18" evidence="3"/>
<protein>
    <recommendedName>
        <fullName evidence="3">exo-alpha-sialidase</fullName>
        <ecNumber evidence="3">3.2.1.18</ecNumber>
    </recommendedName>
</protein>
<evidence type="ECO:0000259" key="6">
    <source>
        <dbReference type="PROSITE" id="PS50025"/>
    </source>
</evidence>
<dbReference type="PANTHER" id="PTHR10628">
    <property type="entry name" value="SIALIDASE"/>
    <property type="match status" value="1"/>
</dbReference>
<sequence>MDELRRRDLLKAAGLVGGTSLLTIGGWSTTASAAPRRQLEQITVFERGETDDYHTFRIPLIVRATDGSLLALAQGRVENAEDFGHIQLVSKRSTDDGRTWGPLTVVQAEPPERIANQSVVVDRSTGRIHLFFVRTGGHVTGEEIVNDTVSPEDAPRPFVTYSDDHGVTWAPRRELTDVLKRPEMRHYVGGPTHGIQLAHGPHAGRLVMPGNHNYLPATADTPAVVGIHTIISDDHGETWRLGGALGAYDDADVIPNETAIVELEDGTVYLNTRDHLGTAPGNRAHAISRDGGETIERPFEIVPDLVTPMISGSLLTQNRSTDRGERIIFSAPWHPSSRERLTLWSSLDAGASWHESLLLYDGPAGYSDLASIDDDTIGVLYENGPRLSEATPLTYHQRISLARVPMSALDRPIPRRRTTPDMSGNGNDAVVSGSPARVDGVFGRALELAGDYVELPYDPSIDVGNRPFTAALWFRTAQARQQRIMHAYNNGDFPQWFIEYVPGSGVLRARMRTAGGDTTAQVVADVADGVWHHVAVRRGAQHEWTLYLDGEAVASEPADAGSLSTNFLAGIRVGARMDGINHPFVGAVDEVYLFDRALSAAQIRDLAESNTQPSGGPVCHLPLEIAR</sequence>
<dbReference type="InterPro" id="IPR013320">
    <property type="entry name" value="ConA-like_dom_sf"/>
</dbReference>
<accession>A0A4V2Z3D0</accession>
<dbReference type="GO" id="GO:0009313">
    <property type="term" value="P:oligosaccharide catabolic process"/>
    <property type="evidence" value="ECO:0007669"/>
    <property type="project" value="TreeGrafter"/>
</dbReference>
<evidence type="ECO:0000313" key="7">
    <source>
        <dbReference type="EMBL" id="TDE12238.1"/>
    </source>
</evidence>
<dbReference type="Gene3D" id="2.120.10.10">
    <property type="match status" value="1"/>
</dbReference>
<evidence type="ECO:0000256" key="5">
    <source>
        <dbReference type="ARBA" id="ARBA00023157"/>
    </source>
</evidence>
<comment type="catalytic activity">
    <reaction evidence="1">
        <text>Hydrolysis of alpha-(2-&gt;3)-, alpha-(2-&gt;6)-, alpha-(2-&gt;8)- glycosidic linkages of terminal sialic acid residues in oligosaccharides, glycoproteins, glycolipids, colominic acid and synthetic substrates.</text>
        <dbReference type="EC" id="3.2.1.18"/>
    </reaction>
</comment>
<dbReference type="SUPFAM" id="SSF49899">
    <property type="entry name" value="Concanavalin A-like lectins/glucanases"/>
    <property type="match status" value="1"/>
</dbReference>
<evidence type="ECO:0000256" key="1">
    <source>
        <dbReference type="ARBA" id="ARBA00000427"/>
    </source>
</evidence>
<keyword evidence="4" id="KW-0732">Signal</keyword>
<dbReference type="PANTHER" id="PTHR10628:SF30">
    <property type="entry name" value="EXO-ALPHA-SIALIDASE"/>
    <property type="match status" value="1"/>
</dbReference>
<dbReference type="SMART" id="SM00282">
    <property type="entry name" value="LamG"/>
    <property type="match status" value="1"/>
</dbReference>
<dbReference type="GO" id="GO:0006689">
    <property type="term" value="P:ganglioside catabolic process"/>
    <property type="evidence" value="ECO:0007669"/>
    <property type="project" value="TreeGrafter"/>
</dbReference>
<dbReference type="SUPFAM" id="SSF50939">
    <property type="entry name" value="Sialidases"/>
    <property type="match status" value="1"/>
</dbReference>
<reference evidence="7 8" key="1">
    <citation type="submission" date="2019-03" db="EMBL/GenBank/DDBJ databases">
        <title>Draft genome sequences of novel Actinobacteria.</title>
        <authorList>
            <person name="Sahin N."/>
            <person name="Ay H."/>
            <person name="Saygin H."/>
        </authorList>
    </citation>
    <scope>NUCLEOTIDE SEQUENCE [LARGE SCALE GENOMIC DNA]</scope>
    <source>
        <strain evidence="7 8">5K138</strain>
    </source>
</reference>
<dbReference type="GO" id="GO:0016020">
    <property type="term" value="C:membrane"/>
    <property type="evidence" value="ECO:0007669"/>
    <property type="project" value="TreeGrafter"/>
</dbReference>
<dbReference type="GO" id="GO:0005737">
    <property type="term" value="C:cytoplasm"/>
    <property type="evidence" value="ECO:0007669"/>
    <property type="project" value="TreeGrafter"/>
</dbReference>
<organism evidence="7 8">
    <name type="scientific">Jiangella asiatica</name>
    <dbReference type="NCBI Taxonomy" id="2530372"/>
    <lineage>
        <taxon>Bacteria</taxon>
        <taxon>Bacillati</taxon>
        <taxon>Actinomycetota</taxon>
        <taxon>Actinomycetes</taxon>
        <taxon>Jiangellales</taxon>
        <taxon>Jiangellaceae</taxon>
        <taxon>Jiangella</taxon>
    </lineage>
</organism>
<dbReference type="PROSITE" id="PS50025">
    <property type="entry name" value="LAM_G_DOMAIN"/>
    <property type="match status" value="1"/>
</dbReference>
<dbReference type="InterPro" id="IPR006311">
    <property type="entry name" value="TAT_signal"/>
</dbReference>